<keyword evidence="5 10" id="KW-0732">Signal</keyword>
<evidence type="ECO:0000256" key="4">
    <source>
        <dbReference type="ARBA" id="ARBA00022692"/>
    </source>
</evidence>
<comment type="similarity">
    <text evidence="2 8">Belongs to the EMP24/GP25L family.</text>
</comment>
<keyword evidence="3" id="KW-0217">Developmental protein</keyword>
<dbReference type="GO" id="GO:0016020">
    <property type="term" value="C:membrane"/>
    <property type="evidence" value="ECO:0007669"/>
    <property type="project" value="UniProtKB-SubCell"/>
</dbReference>
<feature type="domain" description="GOLD" evidence="11">
    <location>
        <begin position="28"/>
        <end position="113"/>
    </location>
</feature>
<evidence type="ECO:0000256" key="1">
    <source>
        <dbReference type="ARBA" id="ARBA00004479"/>
    </source>
</evidence>
<evidence type="ECO:0000256" key="10">
    <source>
        <dbReference type="SAM" id="SignalP"/>
    </source>
</evidence>
<dbReference type="PANTHER" id="PTHR22811">
    <property type="entry name" value="TRANSMEMBRANE EMP24 DOMAIN-CONTAINING PROTEIN"/>
    <property type="match status" value="1"/>
</dbReference>
<evidence type="ECO:0000256" key="3">
    <source>
        <dbReference type="ARBA" id="ARBA00022473"/>
    </source>
</evidence>
<dbReference type="InterPro" id="IPR009038">
    <property type="entry name" value="GOLD_dom"/>
</dbReference>
<sequence>MSPFIIFGLLMLFSGLEGLMLELQPNSRRCLKEEVHKDVLVTGEYEINEIQGQTIDIQVTDTKGHVLVNHEDKNKGKFAFTTDEYDVFELCFISKVQQGYHGQAHEVSIFIKTGVEAKNYEGLGDAAQLKPLEIELKRLEDLSESIVQAFAYMRQREEDMRNTNESTNSRVFYLSVFSMLCLVGLATWQVIYLRQYFKSKKLIE</sequence>
<dbReference type="SMART" id="SM01190">
    <property type="entry name" value="EMP24_GP25L"/>
    <property type="match status" value="1"/>
</dbReference>
<evidence type="ECO:0000313" key="13">
    <source>
        <dbReference type="Proteomes" id="UP001187531"/>
    </source>
</evidence>
<evidence type="ECO:0000256" key="5">
    <source>
        <dbReference type="ARBA" id="ARBA00022729"/>
    </source>
</evidence>
<evidence type="ECO:0000256" key="2">
    <source>
        <dbReference type="ARBA" id="ARBA00007104"/>
    </source>
</evidence>
<feature type="chain" id="PRO_5041670982" description="GOLD domain-containing protein" evidence="10">
    <location>
        <begin position="19"/>
        <end position="204"/>
    </location>
</feature>
<comment type="caution">
    <text evidence="12">The sequence shown here is derived from an EMBL/GenBank/DDBJ whole genome shotgun (WGS) entry which is preliminary data.</text>
</comment>
<gene>
    <name evidence="12" type="ORF">QYM36_014784</name>
</gene>
<proteinExistence type="inferred from homology"/>
<keyword evidence="13" id="KW-1185">Reference proteome</keyword>
<evidence type="ECO:0000313" key="12">
    <source>
        <dbReference type="EMBL" id="KAK2706861.1"/>
    </source>
</evidence>
<keyword evidence="4 8" id="KW-0812">Transmembrane</keyword>
<reference evidence="12" key="1">
    <citation type="submission" date="2023-07" db="EMBL/GenBank/DDBJ databases">
        <title>Chromosome-level genome assembly of Artemia franciscana.</title>
        <authorList>
            <person name="Jo E."/>
        </authorList>
    </citation>
    <scope>NUCLEOTIDE SEQUENCE</scope>
    <source>
        <tissue evidence="12">Whole body</tissue>
    </source>
</reference>
<feature type="signal peptide" evidence="10">
    <location>
        <begin position="1"/>
        <end position="18"/>
    </location>
</feature>
<keyword evidence="7 9" id="KW-0472">Membrane</keyword>
<dbReference type="InterPro" id="IPR015720">
    <property type="entry name" value="Emp24-like"/>
</dbReference>
<organism evidence="12 13">
    <name type="scientific">Artemia franciscana</name>
    <name type="common">Brine shrimp</name>
    <name type="synonym">Artemia sanfranciscana</name>
    <dbReference type="NCBI Taxonomy" id="6661"/>
    <lineage>
        <taxon>Eukaryota</taxon>
        <taxon>Metazoa</taxon>
        <taxon>Ecdysozoa</taxon>
        <taxon>Arthropoda</taxon>
        <taxon>Crustacea</taxon>
        <taxon>Branchiopoda</taxon>
        <taxon>Anostraca</taxon>
        <taxon>Artemiidae</taxon>
        <taxon>Artemia</taxon>
    </lineage>
</organism>
<dbReference type="Proteomes" id="UP001187531">
    <property type="component" value="Unassembled WGS sequence"/>
</dbReference>
<feature type="transmembrane region" description="Helical" evidence="9">
    <location>
        <begin position="171"/>
        <end position="193"/>
    </location>
</feature>
<dbReference type="AlphaFoldDB" id="A0AA88HJJ1"/>
<dbReference type="PROSITE" id="PS50866">
    <property type="entry name" value="GOLD"/>
    <property type="match status" value="1"/>
</dbReference>
<dbReference type="Pfam" id="PF01105">
    <property type="entry name" value="EMP24_GP25L"/>
    <property type="match status" value="1"/>
</dbReference>
<evidence type="ECO:0000256" key="8">
    <source>
        <dbReference type="RuleBase" id="RU003827"/>
    </source>
</evidence>
<name>A0AA88HJJ1_ARTSF</name>
<evidence type="ECO:0000259" key="11">
    <source>
        <dbReference type="PROSITE" id="PS50866"/>
    </source>
</evidence>
<accession>A0AA88HJJ1</accession>
<evidence type="ECO:0000256" key="9">
    <source>
        <dbReference type="SAM" id="Phobius"/>
    </source>
</evidence>
<comment type="subcellular location">
    <subcellularLocation>
        <location evidence="1 8">Membrane</location>
        <topology evidence="1 8">Single-pass type I membrane protein</topology>
    </subcellularLocation>
</comment>
<dbReference type="EMBL" id="JAVRJZ010000019">
    <property type="protein sequence ID" value="KAK2706861.1"/>
    <property type="molecule type" value="Genomic_DNA"/>
</dbReference>
<evidence type="ECO:0000256" key="7">
    <source>
        <dbReference type="ARBA" id="ARBA00023136"/>
    </source>
</evidence>
<protein>
    <recommendedName>
        <fullName evidence="11">GOLD domain-containing protein</fullName>
    </recommendedName>
</protein>
<evidence type="ECO:0000256" key="6">
    <source>
        <dbReference type="ARBA" id="ARBA00022989"/>
    </source>
</evidence>
<keyword evidence="6 9" id="KW-1133">Transmembrane helix</keyword>